<dbReference type="SMART" id="SM01270">
    <property type="entry name" value="Longin"/>
    <property type="match status" value="1"/>
</dbReference>
<dbReference type="GO" id="GO:0031902">
    <property type="term" value="C:late endosome membrane"/>
    <property type="evidence" value="ECO:0007669"/>
    <property type="project" value="UniProtKB-SubCell"/>
</dbReference>
<evidence type="ECO:0000256" key="9">
    <source>
        <dbReference type="ARBA" id="ARBA00037803"/>
    </source>
</evidence>
<comment type="caution">
    <text evidence="19">The sequence shown here is derived from an EMBL/GenBank/DDBJ whole genome shotgun (WGS) entry which is preliminary data.</text>
</comment>
<feature type="transmembrane region" description="Helical" evidence="16">
    <location>
        <begin position="205"/>
        <end position="230"/>
    </location>
</feature>
<evidence type="ECO:0000256" key="2">
    <source>
        <dbReference type="ARBA" id="ARBA00008025"/>
    </source>
</evidence>
<keyword evidence="5" id="KW-0653">Protein transport</keyword>
<name>A0AAN8P325_POLSC</name>
<dbReference type="GO" id="GO:0005765">
    <property type="term" value="C:lysosomal membrane"/>
    <property type="evidence" value="ECO:0007669"/>
    <property type="project" value="UniProtKB-SubCell"/>
</dbReference>
<dbReference type="GO" id="GO:0015031">
    <property type="term" value="P:protein transport"/>
    <property type="evidence" value="ECO:0007669"/>
    <property type="project" value="UniProtKB-KW"/>
</dbReference>
<evidence type="ECO:0000259" key="18">
    <source>
        <dbReference type="PROSITE" id="PS50892"/>
    </source>
</evidence>
<keyword evidence="7 16" id="KW-0472">Membrane</keyword>
<protein>
    <recommendedName>
        <fullName evidence="13">Vesicle-associated membrane protein 7</fullName>
    </recommendedName>
    <alternativeName>
        <fullName evidence="14">Synaptobrevin-like protein 1</fullName>
    </alternativeName>
</protein>
<dbReference type="GO" id="GO:0031201">
    <property type="term" value="C:SNARE complex"/>
    <property type="evidence" value="ECO:0007669"/>
    <property type="project" value="TreeGrafter"/>
</dbReference>
<dbReference type="Pfam" id="PF00957">
    <property type="entry name" value="Synaptobrevin"/>
    <property type="match status" value="1"/>
</dbReference>
<keyword evidence="6 16" id="KW-1133">Transmembrane helix</keyword>
<dbReference type="GO" id="GO:0030658">
    <property type="term" value="C:transport vesicle membrane"/>
    <property type="evidence" value="ECO:0007669"/>
    <property type="project" value="UniProtKB-SubCell"/>
</dbReference>
<dbReference type="InterPro" id="IPR042855">
    <property type="entry name" value="V_SNARE_CC"/>
</dbReference>
<evidence type="ECO:0000256" key="4">
    <source>
        <dbReference type="ARBA" id="ARBA00022692"/>
    </source>
</evidence>
<keyword evidence="4 16" id="KW-0812">Transmembrane</keyword>
<dbReference type="InterPro" id="IPR051097">
    <property type="entry name" value="Synaptobrevin-like_transport"/>
</dbReference>
<dbReference type="EMBL" id="JAWJWE010000040">
    <property type="protein sequence ID" value="KAK6619426.1"/>
    <property type="molecule type" value="Genomic_DNA"/>
</dbReference>
<evidence type="ECO:0000256" key="8">
    <source>
        <dbReference type="ARBA" id="ARBA00037801"/>
    </source>
</evidence>
<evidence type="ECO:0000256" key="6">
    <source>
        <dbReference type="ARBA" id="ARBA00022989"/>
    </source>
</evidence>
<gene>
    <name evidence="19" type="ORF">RUM43_012183</name>
</gene>
<feature type="domain" description="V-SNARE coiled-coil homology" evidence="18">
    <location>
        <begin position="141"/>
        <end position="201"/>
    </location>
</feature>
<dbReference type="PRINTS" id="PR00219">
    <property type="entry name" value="SYNAPTOBREVN"/>
</dbReference>
<keyword evidence="15" id="KW-0175">Coiled coil</keyword>
<dbReference type="GO" id="GO:0005789">
    <property type="term" value="C:endoplasmic reticulum membrane"/>
    <property type="evidence" value="ECO:0007669"/>
    <property type="project" value="UniProtKB-SubCell"/>
</dbReference>
<dbReference type="GO" id="GO:0030670">
    <property type="term" value="C:phagocytic vesicle membrane"/>
    <property type="evidence" value="ECO:0007669"/>
    <property type="project" value="UniProtKB-SubCell"/>
</dbReference>
<comment type="subcellular location">
    <subcellularLocation>
        <location evidence="12">Cytoplasmic vesicle</location>
        <location evidence="12">Phagosome membrane</location>
        <topology evidence="12">Single-pass type IV membrane protein</topology>
    </subcellularLocation>
    <subcellularLocation>
        <location evidence="9">Cytoplasmic vesicle</location>
        <location evidence="9">Secretory vesicle membrane</location>
        <topology evidence="9">Single-pass type IV membrane protein</topology>
    </subcellularLocation>
    <subcellularLocation>
        <location evidence="1">Endoplasmic reticulum membrane</location>
        <topology evidence="1">Single-pass type IV membrane protein</topology>
    </subcellularLocation>
    <subcellularLocation>
        <location evidence="8">Golgi apparatus</location>
        <location evidence="8">trans-Golgi network membrane</location>
        <topology evidence="8">Single-pass type IV membrane protein</topology>
    </subcellularLocation>
    <subcellularLocation>
        <location evidence="10">Late endosome membrane</location>
        <topology evidence="10">Single-pass type IV membrane protein</topology>
    </subcellularLocation>
    <subcellularLocation>
        <location evidence="11">Lysosome membrane</location>
        <topology evidence="11">Single-pass type IV membrane protein</topology>
    </subcellularLocation>
</comment>
<evidence type="ECO:0000259" key="17">
    <source>
        <dbReference type="PROSITE" id="PS50859"/>
    </source>
</evidence>
<dbReference type="Pfam" id="PF13774">
    <property type="entry name" value="Longin"/>
    <property type="match status" value="1"/>
</dbReference>
<dbReference type="SUPFAM" id="SSF64356">
    <property type="entry name" value="SNARE-like"/>
    <property type="match status" value="1"/>
</dbReference>
<proteinExistence type="inferred from homology"/>
<feature type="domain" description="Longin" evidence="17">
    <location>
        <begin position="23"/>
        <end position="126"/>
    </location>
</feature>
<organism evidence="19 20">
    <name type="scientific">Polyplax serrata</name>
    <name type="common">Common mouse louse</name>
    <dbReference type="NCBI Taxonomy" id="468196"/>
    <lineage>
        <taxon>Eukaryota</taxon>
        <taxon>Metazoa</taxon>
        <taxon>Ecdysozoa</taxon>
        <taxon>Arthropoda</taxon>
        <taxon>Hexapoda</taxon>
        <taxon>Insecta</taxon>
        <taxon>Pterygota</taxon>
        <taxon>Neoptera</taxon>
        <taxon>Paraneoptera</taxon>
        <taxon>Psocodea</taxon>
        <taxon>Troctomorpha</taxon>
        <taxon>Phthiraptera</taxon>
        <taxon>Anoplura</taxon>
        <taxon>Polyplacidae</taxon>
        <taxon>Polyplax</taxon>
    </lineage>
</organism>
<evidence type="ECO:0000256" key="3">
    <source>
        <dbReference type="ARBA" id="ARBA00022448"/>
    </source>
</evidence>
<keyword evidence="3" id="KW-0813">Transport</keyword>
<dbReference type="FunFam" id="3.30.450.50:FF:000015">
    <property type="entry name" value="Synaptobrevin 2 isoform 1"/>
    <property type="match status" value="1"/>
</dbReference>
<dbReference type="GO" id="GO:0005794">
    <property type="term" value="C:Golgi apparatus"/>
    <property type="evidence" value="ECO:0007669"/>
    <property type="project" value="UniProtKB-SubCell"/>
</dbReference>
<dbReference type="AlphaFoldDB" id="A0AAN8P325"/>
<dbReference type="Gene3D" id="1.20.5.110">
    <property type="match status" value="1"/>
</dbReference>
<comment type="similarity">
    <text evidence="2">Belongs to the synaptobrevin family.</text>
</comment>
<dbReference type="InterPro" id="IPR011012">
    <property type="entry name" value="Longin-like_dom_sf"/>
</dbReference>
<evidence type="ECO:0000256" key="14">
    <source>
        <dbReference type="ARBA" id="ARBA00042194"/>
    </source>
</evidence>
<dbReference type="InterPro" id="IPR010908">
    <property type="entry name" value="Longin_dom"/>
</dbReference>
<dbReference type="GO" id="GO:0005484">
    <property type="term" value="F:SNAP receptor activity"/>
    <property type="evidence" value="ECO:0007669"/>
    <property type="project" value="TreeGrafter"/>
</dbReference>
<accession>A0AAN8P325</accession>
<dbReference type="FunFam" id="1.20.5.110:FF:000004">
    <property type="entry name" value="Vesicle-associated membrane protein 7"/>
    <property type="match status" value="1"/>
</dbReference>
<evidence type="ECO:0000313" key="20">
    <source>
        <dbReference type="Proteomes" id="UP001372834"/>
    </source>
</evidence>
<dbReference type="PANTHER" id="PTHR21136:SF179">
    <property type="entry name" value="VESICLE ASSOCIATED MEMBRANE PROTEIN 7-RELATED"/>
    <property type="match status" value="1"/>
</dbReference>
<evidence type="ECO:0000256" key="16">
    <source>
        <dbReference type="SAM" id="Phobius"/>
    </source>
</evidence>
<evidence type="ECO:0000256" key="10">
    <source>
        <dbReference type="ARBA" id="ARBA00037845"/>
    </source>
</evidence>
<dbReference type="PROSITE" id="PS50892">
    <property type="entry name" value="V_SNARE"/>
    <property type="match status" value="1"/>
</dbReference>
<dbReference type="CDD" id="cd15871">
    <property type="entry name" value="R-SNARE_VAMP7"/>
    <property type="match status" value="1"/>
</dbReference>
<dbReference type="SUPFAM" id="SSF58038">
    <property type="entry name" value="SNARE fusion complex"/>
    <property type="match status" value="1"/>
</dbReference>
<evidence type="ECO:0000256" key="11">
    <source>
        <dbReference type="ARBA" id="ARBA00037863"/>
    </source>
</evidence>
<evidence type="ECO:0000256" key="1">
    <source>
        <dbReference type="ARBA" id="ARBA00004163"/>
    </source>
</evidence>
<dbReference type="GO" id="GO:0000149">
    <property type="term" value="F:SNARE binding"/>
    <property type="evidence" value="ECO:0007669"/>
    <property type="project" value="TreeGrafter"/>
</dbReference>
<dbReference type="Gene3D" id="3.30.450.50">
    <property type="entry name" value="Longin domain"/>
    <property type="match status" value="1"/>
</dbReference>
<evidence type="ECO:0000256" key="15">
    <source>
        <dbReference type="PROSITE-ProRule" id="PRU00290"/>
    </source>
</evidence>
<dbReference type="PROSITE" id="PS50859">
    <property type="entry name" value="LONGIN"/>
    <property type="match status" value="1"/>
</dbReference>
<reference evidence="19 20" key="1">
    <citation type="submission" date="2023-10" db="EMBL/GenBank/DDBJ databases">
        <title>Genomes of two closely related lineages of the louse Polyplax serrata with different host specificities.</title>
        <authorList>
            <person name="Martinu J."/>
            <person name="Tarabai H."/>
            <person name="Stefka J."/>
            <person name="Hypsa V."/>
        </authorList>
    </citation>
    <scope>NUCLEOTIDE SEQUENCE [LARGE SCALE GENOMIC DNA]</scope>
    <source>
        <strain evidence="19">HR10_N</strain>
    </source>
</reference>
<evidence type="ECO:0000256" key="7">
    <source>
        <dbReference type="ARBA" id="ARBA00023136"/>
    </source>
</evidence>
<dbReference type="GO" id="GO:0006887">
    <property type="term" value="P:exocytosis"/>
    <property type="evidence" value="ECO:0007669"/>
    <property type="project" value="TreeGrafter"/>
</dbReference>
<sequence length="312" mass="35853">MSQTSYLNLVLQKLITMTILYSLVSRGTTVLTKYAACTGNFQEVTEQILKQIPPEDAKLTYSHDNYLFHYISEKSIIYMCITDDEFERSRAFLFLNEIKNKFNKMFGDRAQTAIAYSLESEFSRVLANNMKHYSSSKDLDTISKVHGELDELKKIMVKNIDSVATRGERLELLINKTENLTTNSVSFRQTSRNLSRALFWKNLKFYFIIGGIAALVLYLLISLACGGFTWKSCVLHNILSKNVMKLVISPNPGCSTALKNYLWGSFLLTDNPFSMQELDEGLRMVIVRLEKITFQRDTKRMESKTVEDIRDN</sequence>
<dbReference type="Proteomes" id="UP001372834">
    <property type="component" value="Unassembled WGS sequence"/>
</dbReference>
<dbReference type="CDD" id="cd14824">
    <property type="entry name" value="Longin"/>
    <property type="match status" value="1"/>
</dbReference>
<evidence type="ECO:0000256" key="12">
    <source>
        <dbReference type="ARBA" id="ARBA00037875"/>
    </source>
</evidence>
<dbReference type="GO" id="GO:0006906">
    <property type="term" value="P:vesicle fusion"/>
    <property type="evidence" value="ECO:0007669"/>
    <property type="project" value="TreeGrafter"/>
</dbReference>
<dbReference type="InterPro" id="IPR001388">
    <property type="entry name" value="Synaptobrevin-like"/>
</dbReference>
<evidence type="ECO:0000256" key="5">
    <source>
        <dbReference type="ARBA" id="ARBA00022927"/>
    </source>
</evidence>
<evidence type="ECO:0000256" key="13">
    <source>
        <dbReference type="ARBA" id="ARBA00039269"/>
    </source>
</evidence>
<evidence type="ECO:0000313" key="19">
    <source>
        <dbReference type="EMBL" id="KAK6619426.1"/>
    </source>
</evidence>
<dbReference type="PANTHER" id="PTHR21136">
    <property type="entry name" value="SNARE PROTEINS"/>
    <property type="match status" value="1"/>
</dbReference>